<name>A0ABR7MWS2_9FIRM</name>
<dbReference type="CDD" id="cd14845">
    <property type="entry name" value="L-Ala-D-Glu_peptidase_like"/>
    <property type="match status" value="1"/>
</dbReference>
<dbReference type="Proteomes" id="UP000637513">
    <property type="component" value="Unassembled WGS sequence"/>
</dbReference>
<dbReference type="EMBL" id="JACRSW010000035">
    <property type="protein sequence ID" value="MBC8558208.1"/>
    <property type="molecule type" value="Genomic_DNA"/>
</dbReference>
<accession>A0ABR7MWS2</accession>
<proteinExistence type="predicted"/>
<evidence type="ECO:0000313" key="3">
    <source>
        <dbReference type="Proteomes" id="UP000637513"/>
    </source>
</evidence>
<feature type="domain" description="Peptidase M15C" evidence="1">
    <location>
        <begin position="56"/>
        <end position="112"/>
    </location>
</feature>
<dbReference type="Gene3D" id="3.30.1380.10">
    <property type="match status" value="1"/>
</dbReference>
<organism evidence="2 3">
    <name type="scientific">Jutongia hominis</name>
    <dbReference type="NCBI Taxonomy" id="2763664"/>
    <lineage>
        <taxon>Bacteria</taxon>
        <taxon>Bacillati</taxon>
        <taxon>Bacillota</taxon>
        <taxon>Clostridia</taxon>
        <taxon>Lachnospirales</taxon>
        <taxon>Lachnospiraceae</taxon>
        <taxon>Jutongia</taxon>
    </lineage>
</organism>
<comment type="caution">
    <text evidence="2">The sequence shown here is derived from an EMBL/GenBank/DDBJ whole genome shotgun (WGS) entry which is preliminary data.</text>
</comment>
<dbReference type="InterPro" id="IPR039561">
    <property type="entry name" value="Peptidase_M15C"/>
</dbReference>
<evidence type="ECO:0000313" key="2">
    <source>
        <dbReference type="EMBL" id="MBC8558208.1"/>
    </source>
</evidence>
<evidence type="ECO:0000259" key="1">
    <source>
        <dbReference type="Pfam" id="PF13539"/>
    </source>
</evidence>
<reference evidence="2 3" key="1">
    <citation type="submission" date="2020-08" db="EMBL/GenBank/DDBJ databases">
        <title>Genome public.</title>
        <authorList>
            <person name="Liu C."/>
            <person name="Sun Q."/>
        </authorList>
    </citation>
    <scope>NUCLEOTIDE SEQUENCE [LARGE SCALE GENOMIC DNA]</scope>
    <source>
        <strain evidence="2 3">BX3</strain>
    </source>
</reference>
<keyword evidence="3" id="KW-1185">Reference proteome</keyword>
<dbReference type="Gene3D" id="2.30.30.40">
    <property type="entry name" value="SH3 Domains"/>
    <property type="match status" value="1"/>
</dbReference>
<gene>
    <name evidence="2" type="ORF">H8700_10890</name>
</gene>
<protein>
    <submittedName>
        <fullName evidence="2">M15 family metallopeptidase</fullName>
    </submittedName>
</protein>
<sequence>MLHPWLDYRLGILLKKCAKKRIYLIITEGYRSKAYQDALYAKGRTKPGKVVTNAKGSTYSSQHMWGIAFDIAINDSRLLYDHAMLKKVAKIAKKIGLGWGGDWRSIVDTPHFYLTKWGSTTATLKTIYTTPDVFRKTWKKKVKRSKGLLLWKAQSKLTGCYLRIPNGATVDVLYAKGWYMKVRYRGKVGYVNRKFVK</sequence>
<dbReference type="InterPro" id="IPR009045">
    <property type="entry name" value="Zn_M74/Hedgehog-like"/>
</dbReference>
<dbReference type="Pfam" id="PF13539">
    <property type="entry name" value="Peptidase_M15_4"/>
    <property type="match status" value="1"/>
</dbReference>
<dbReference type="SUPFAM" id="SSF55166">
    <property type="entry name" value="Hedgehog/DD-peptidase"/>
    <property type="match status" value="1"/>
</dbReference>